<comment type="similarity">
    <text evidence="6">Belongs to the PINc/VapC protein family.</text>
</comment>
<evidence type="ECO:0000313" key="9">
    <source>
        <dbReference type="Proteomes" id="UP000661894"/>
    </source>
</evidence>
<evidence type="ECO:0000256" key="4">
    <source>
        <dbReference type="ARBA" id="ARBA00022801"/>
    </source>
</evidence>
<feature type="binding site" evidence="6">
    <location>
        <position position="14"/>
    </location>
    <ligand>
        <name>Mg(2+)</name>
        <dbReference type="ChEBI" id="CHEBI:18420"/>
    </ligand>
</feature>
<keyword evidence="3 6" id="KW-0479">Metal-binding</keyword>
<dbReference type="CDD" id="cd09873">
    <property type="entry name" value="PIN_Pae0151-like"/>
    <property type="match status" value="1"/>
</dbReference>
<keyword evidence="6" id="KW-0800">Toxin</keyword>
<dbReference type="InterPro" id="IPR002716">
    <property type="entry name" value="PIN_dom"/>
</dbReference>
<evidence type="ECO:0000313" key="8">
    <source>
        <dbReference type="EMBL" id="MBD8061004.1"/>
    </source>
</evidence>
<comment type="caution">
    <text evidence="8">The sequence shown here is derived from an EMBL/GenBank/DDBJ whole genome shotgun (WGS) entry which is preliminary data.</text>
</comment>
<dbReference type="Pfam" id="PF01850">
    <property type="entry name" value="PIN"/>
    <property type="match status" value="1"/>
</dbReference>
<gene>
    <name evidence="6" type="primary">vapC</name>
    <name evidence="8" type="ORF">H9624_01545</name>
</gene>
<dbReference type="InterPro" id="IPR044153">
    <property type="entry name" value="PIN_Pae0151-like"/>
</dbReference>
<feature type="domain" description="PIN" evidence="7">
    <location>
        <begin position="12"/>
        <end position="130"/>
    </location>
</feature>
<keyword evidence="2 6" id="KW-0540">Nuclease</keyword>
<feature type="binding site" evidence="6">
    <location>
        <position position="104"/>
    </location>
    <ligand>
        <name>Mg(2+)</name>
        <dbReference type="ChEBI" id="CHEBI:18420"/>
    </ligand>
</feature>
<dbReference type="PANTHER" id="PTHR35901">
    <property type="entry name" value="RIBONUCLEASE VAPC3"/>
    <property type="match status" value="1"/>
</dbReference>
<evidence type="ECO:0000259" key="7">
    <source>
        <dbReference type="Pfam" id="PF01850"/>
    </source>
</evidence>
<dbReference type="HAMAP" id="MF_00265">
    <property type="entry name" value="VapC_Nob1"/>
    <property type="match status" value="1"/>
</dbReference>
<dbReference type="InterPro" id="IPR051619">
    <property type="entry name" value="TypeII_TA_RNase_PINc/VapC"/>
</dbReference>
<accession>A0ABR8YZF6</accession>
<dbReference type="PANTHER" id="PTHR35901:SF1">
    <property type="entry name" value="EXONUCLEASE VAPC9"/>
    <property type="match status" value="1"/>
</dbReference>
<dbReference type="Gene3D" id="3.40.50.1010">
    <property type="entry name" value="5'-nuclease"/>
    <property type="match status" value="1"/>
</dbReference>
<proteinExistence type="inferred from homology"/>
<evidence type="ECO:0000256" key="3">
    <source>
        <dbReference type="ARBA" id="ARBA00022723"/>
    </source>
</evidence>
<dbReference type="EC" id="3.1.-.-" evidence="6"/>
<keyword evidence="1 6" id="KW-1277">Toxin-antitoxin system</keyword>
<evidence type="ECO:0000256" key="2">
    <source>
        <dbReference type="ARBA" id="ARBA00022722"/>
    </source>
</evidence>
<evidence type="ECO:0000256" key="1">
    <source>
        <dbReference type="ARBA" id="ARBA00022649"/>
    </source>
</evidence>
<sequence length="141" mass="14872">MPSSSSGSSVLVVDASVLVTALADDGPDGDNARSRLRGETLAVPELADLEVLSVLRRQLAAGRLDARRARLALTDLRDLPARRVPHLPLLDGVWSLRANLTVYDAVYVALADALEAVLLTGDGRLARAPGLPCTVELLARG</sequence>
<keyword evidence="4 6" id="KW-0378">Hydrolase</keyword>
<comment type="function">
    <text evidence="6">Toxic component of a toxin-antitoxin (TA) system. An RNase.</text>
</comment>
<evidence type="ECO:0000256" key="5">
    <source>
        <dbReference type="ARBA" id="ARBA00022842"/>
    </source>
</evidence>
<dbReference type="InterPro" id="IPR029060">
    <property type="entry name" value="PIN-like_dom_sf"/>
</dbReference>
<dbReference type="Proteomes" id="UP000661894">
    <property type="component" value="Unassembled WGS sequence"/>
</dbReference>
<dbReference type="EMBL" id="JACSPO010000001">
    <property type="protein sequence ID" value="MBD8061004.1"/>
    <property type="molecule type" value="Genomic_DNA"/>
</dbReference>
<dbReference type="SUPFAM" id="SSF88723">
    <property type="entry name" value="PIN domain-like"/>
    <property type="match status" value="1"/>
</dbReference>
<dbReference type="InterPro" id="IPR022907">
    <property type="entry name" value="VapC_family"/>
</dbReference>
<reference evidence="8 9" key="1">
    <citation type="submission" date="2020-08" db="EMBL/GenBank/DDBJ databases">
        <title>A Genomic Blueprint of the Chicken Gut Microbiome.</title>
        <authorList>
            <person name="Gilroy R."/>
            <person name="Ravi A."/>
            <person name="Getino M."/>
            <person name="Pursley I."/>
            <person name="Horton D.L."/>
            <person name="Alikhan N.-F."/>
            <person name="Baker D."/>
            <person name="Gharbi K."/>
            <person name="Hall N."/>
            <person name="Watson M."/>
            <person name="Adriaenssens E.M."/>
            <person name="Foster-Nyarko E."/>
            <person name="Jarju S."/>
            <person name="Secka A."/>
            <person name="Antonio M."/>
            <person name="Oren A."/>
            <person name="Chaudhuri R."/>
            <person name="La Ragione R.M."/>
            <person name="Hildebrand F."/>
            <person name="Pallen M.J."/>
        </authorList>
    </citation>
    <scope>NUCLEOTIDE SEQUENCE [LARGE SCALE GENOMIC DNA]</scope>
    <source>
        <strain evidence="8 9">Sa1BUA1</strain>
    </source>
</reference>
<protein>
    <recommendedName>
        <fullName evidence="6">Ribonuclease VapC</fullName>
        <shortName evidence="6">RNase VapC</shortName>
        <ecNumber evidence="6">3.1.-.-</ecNumber>
    </recommendedName>
    <alternativeName>
        <fullName evidence="6">Toxin VapC</fullName>
    </alternativeName>
</protein>
<keyword evidence="9" id="KW-1185">Reference proteome</keyword>
<evidence type="ECO:0000256" key="6">
    <source>
        <dbReference type="HAMAP-Rule" id="MF_00265"/>
    </source>
</evidence>
<keyword evidence="5 6" id="KW-0460">Magnesium</keyword>
<organism evidence="8 9">
    <name type="scientific">Oceanitalea stevensii</name>
    <dbReference type="NCBI Taxonomy" id="2763072"/>
    <lineage>
        <taxon>Bacteria</taxon>
        <taxon>Bacillati</taxon>
        <taxon>Actinomycetota</taxon>
        <taxon>Actinomycetes</taxon>
        <taxon>Micrococcales</taxon>
        <taxon>Bogoriellaceae</taxon>
        <taxon>Georgenia</taxon>
    </lineage>
</organism>
<name>A0ABR8YZF6_9MICO</name>
<comment type="cofactor">
    <cofactor evidence="6">
        <name>Mg(2+)</name>
        <dbReference type="ChEBI" id="CHEBI:18420"/>
    </cofactor>
</comment>